<comment type="caution">
    <text evidence="1">The sequence shown here is derived from an EMBL/GenBank/DDBJ whole genome shotgun (WGS) entry which is preliminary data.</text>
</comment>
<organism evidence="1 2">
    <name type="scientific">Antrihabitans stalagmiti</name>
    <dbReference type="NCBI Taxonomy" id="2799499"/>
    <lineage>
        <taxon>Bacteria</taxon>
        <taxon>Bacillati</taxon>
        <taxon>Actinomycetota</taxon>
        <taxon>Actinomycetes</taxon>
        <taxon>Mycobacteriales</taxon>
        <taxon>Nocardiaceae</taxon>
        <taxon>Antrihabitans</taxon>
    </lineage>
</organism>
<keyword evidence="2" id="KW-1185">Reference proteome</keyword>
<protein>
    <submittedName>
        <fullName evidence="1">Uncharacterized protein</fullName>
    </submittedName>
</protein>
<accession>A0A934NVF6</accession>
<evidence type="ECO:0000313" key="1">
    <source>
        <dbReference type="EMBL" id="MBJ8342309.1"/>
    </source>
</evidence>
<dbReference type="Proteomes" id="UP000655868">
    <property type="component" value="Unassembled WGS sequence"/>
</dbReference>
<dbReference type="RefSeq" id="WP_199707729.1">
    <property type="nucleotide sequence ID" value="NZ_JAEMNV010000011.1"/>
</dbReference>
<dbReference type="EMBL" id="JAEMNV010000011">
    <property type="protein sequence ID" value="MBJ8342309.1"/>
    <property type="molecule type" value="Genomic_DNA"/>
</dbReference>
<evidence type="ECO:0000313" key="2">
    <source>
        <dbReference type="Proteomes" id="UP000655868"/>
    </source>
</evidence>
<sequence>MPDEEPGVALWRDLSNEAATGQLNLDPIVAKSVHDACEAFIEELSRLRQTATNQHVLTGYGDLPSAAALAGKFERKAVGGVDALVTRFEQNITVVKLIQETVSHSVSRLVEEDRDLAGALPSVEGPR</sequence>
<reference evidence="1" key="1">
    <citation type="submission" date="2020-12" db="EMBL/GenBank/DDBJ databases">
        <title>Antrihabitans popcorni sp. nov. and Antrihabitans auranticaus sp. nov., isolated from a larva cave.</title>
        <authorList>
            <person name="Lee S.D."/>
            <person name="Kim I.S."/>
        </authorList>
    </citation>
    <scope>NUCLEOTIDE SEQUENCE</scope>
    <source>
        <strain evidence="1">YC3-6</strain>
    </source>
</reference>
<name>A0A934NVF6_9NOCA</name>
<dbReference type="AlphaFoldDB" id="A0A934NVF6"/>
<gene>
    <name evidence="1" type="ORF">JGU71_25790</name>
</gene>
<proteinExistence type="predicted"/>